<evidence type="ECO:0000313" key="2">
    <source>
        <dbReference type="Proteomes" id="UP000238916"/>
    </source>
</evidence>
<dbReference type="OrthoDB" id="2062647at2"/>
<dbReference type="EMBL" id="OMOF01000335">
    <property type="protein sequence ID" value="SPF48155.1"/>
    <property type="molecule type" value="Genomic_DNA"/>
</dbReference>
<gene>
    <name evidence="1" type="ORF">SBF1_400003</name>
</gene>
<organism evidence="1 2">
    <name type="scientific">Candidatus Desulfosporosinus infrequens</name>
    <dbReference type="NCBI Taxonomy" id="2043169"/>
    <lineage>
        <taxon>Bacteria</taxon>
        <taxon>Bacillati</taxon>
        <taxon>Bacillota</taxon>
        <taxon>Clostridia</taxon>
        <taxon>Eubacteriales</taxon>
        <taxon>Desulfitobacteriaceae</taxon>
        <taxon>Desulfosporosinus</taxon>
    </lineage>
</organism>
<reference evidence="2" key="1">
    <citation type="submission" date="2018-02" db="EMBL/GenBank/DDBJ databases">
        <authorList>
            <person name="Hausmann B."/>
        </authorList>
    </citation>
    <scope>NUCLEOTIDE SEQUENCE [LARGE SCALE GENOMIC DNA]</scope>
    <source>
        <strain evidence="2">Peat soil MAG SbF1</strain>
    </source>
</reference>
<protein>
    <submittedName>
        <fullName evidence="1">Uncharacterized protein</fullName>
    </submittedName>
</protein>
<dbReference type="AlphaFoldDB" id="A0A2U3L8A2"/>
<name>A0A2U3L8A2_9FIRM</name>
<sequence length="160" mass="18074">MKRIQFYPSEELDAKLSAEASELGISVSSLVSYKLNQVYFNNGKADALIPSFPSAYGKVRGEVNEYVKKYLEDKGDISKEFILNEMSKTFSNIDMTSTVIGISKPATLRARMGLTFNQQVIKKEIDNVIRALTETGELKFKYKSALYRIVHTVDEIEDGR</sequence>
<proteinExistence type="predicted"/>
<accession>A0A2U3L8A2</accession>
<evidence type="ECO:0000313" key="1">
    <source>
        <dbReference type="EMBL" id="SPF48155.1"/>
    </source>
</evidence>
<dbReference type="Proteomes" id="UP000238916">
    <property type="component" value="Unassembled WGS sequence"/>
</dbReference>